<dbReference type="InterPro" id="IPR000683">
    <property type="entry name" value="Gfo/Idh/MocA-like_OxRdtase_N"/>
</dbReference>
<dbReference type="SUPFAM" id="SSF51735">
    <property type="entry name" value="NAD(P)-binding Rossmann-fold domains"/>
    <property type="match status" value="1"/>
</dbReference>
<dbReference type="Gene3D" id="3.30.360.10">
    <property type="entry name" value="Dihydrodipicolinate Reductase, domain 2"/>
    <property type="match status" value="1"/>
</dbReference>
<protein>
    <submittedName>
        <fullName evidence="3">Dehydrogenase</fullName>
    </submittedName>
</protein>
<dbReference type="PANTHER" id="PTHR43249">
    <property type="entry name" value="UDP-N-ACETYL-2-AMINO-2-DEOXY-D-GLUCURONATE OXIDASE"/>
    <property type="match status" value="1"/>
</dbReference>
<name>A0ABU0T749_9ACTN</name>
<evidence type="ECO:0000313" key="4">
    <source>
        <dbReference type="Proteomes" id="UP001230328"/>
    </source>
</evidence>
<accession>A0ABU0T749</accession>
<keyword evidence="4" id="KW-1185">Reference proteome</keyword>
<reference evidence="3 4" key="1">
    <citation type="submission" date="2023-07" db="EMBL/GenBank/DDBJ databases">
        <title>Comparative genomics of wheat-associated soil bacteria to identify genetic determinants of phenazine resistance.</title>
        <authorList>
            <person name="Mouncey N."/>
        </authorList>
    </citation>
    <scope>NUCLEOTIDE SEQUENCE [LARGE SCALE GENOMIC DNA]</scope>
    <source>
        <strain evidence="3 4">V2I4</strain>
    </source>
</reference>
<comment type="caution">
    <text evidence="3">The sequence shown here is derived from an EMBL/GenBank/DDBJ whole genome shotgun (WGS) entry which is preliminary data.</text>
</comment>
<dbReference type="RefSeq" id="WP_307527712.1">
    <property type="nucleotide sequence ID" value="NZ_JAUSZI010000002.1"/>
</dbReference>
<gene>
    <name evidence="3" type="ORF">QF035_009090</name>
</gene>
<dbReference type="InterPro" id="IPR036291">
    <property type="entry name" value="NAD(P)-bd_dom_sf"/>
</dbReference>
<dbReference type="Gene3D" id="3.40.50.720">
    <property type="entry name" value="NAD(P)-binding Rossmann-like Domain"/>
    <property type="match status" value="1"/>
</dbReference>
<proteinExistence type="predicted"/>
<dbReference type="EMBL" id="JAUSZI010000002">
    <property type="protein sequence ID" value="MDQ1031508.1"/>
    <property type="molecule type" value="Genomic_DNA"/>
</dbReference>
<dbReference type="InterPro" id="IPR055170">
    <property type="entry name" value="GFO_IDH_MocA-like_dom"/>
</dbReference>
<dbReference type="InterPro" id="IPR052515">
    <property type="entry name" value="Gfo/Idh/MocA_Oxidoreductase"/>
</dbReference>
<evidence type="ECO:0000313" key="3">
    <source>
        <dbReference type="EMBL" id="MDQ1031508.1"/>
    </source>
</evidence>
<feature type="domain" description="GFO/IDH/MocA-like oxidoreductase" evidence="2">
    <location>
        <begin position="135"/>
        <end position="232"/>
    </location>
</feature>
<feature type="domain" description="Gfo/Idh/MocA-like oxidoreductase N-terminal" evidence="1">
    <location>
        <begin position="3"/>
        <end position="98"/>
    </location>
</feature>
<sequence>MRRVLLIGSGEVGAKHAEAVTRTDGMGLVGVADPSPVVAPPAGVPLLARWETALETLAPDVVVVATPPGTALVAARAAARGGTAVLVEKPVTLDPADLTPAPEDRRIFVTFQPHFAPGLAGLLAQAPAVRRASVTLVCRRDQAYYRSWRTRYATAGGVLHQQAIHGLALALRLLTPAPITSCTAEVHRERRWAESEDRITATVTFADGALLTVDARVDSVDQQRRHEVTLHLDDGQHVHVRGRNLEAGLGDPLAAPGDLALRQAMYRALPAGTADPYHPSLFPLPQLRRILEVIDHAYRTARNVPEAGTAA</sequence>
<dbReference type="PANTHER" id="PTHR43249:SF1">
    <property type="entry name" value="D-GLUCOSIDE 3-DEHYDROGENASE"/>
    <property type="match status" value="1"/>
</dbReference>
<dbReference type="Proteomes" id="UP001230328">
    <property type="component" value="Unassembled WGS sequence"/>
</dbReference>
<dbReference type="SUPFAM" id="SSF55347">
    <property type="entry name" value="Glyceraldehyde-3-phosphate dehydrogenase-like, C-terminal domain"/>
    <property type="match status" value="1"/>
</dbReference>
<dbReference type="Pfam" id="PF22725">
    <property type="entry name" value="GFO_IDH_MocA_C3"/>
    <property type="match status" value="1"/>
</dbReference>
<evidence type="ECO:0000259" key="2">
    <source>
        <dbReference type="Pfam" id="PF22725"/>
    </source>
</evidence>
<organism evidence="3 4">
    <name type="scientific">Streptomyces umbrinus</name>
    <dbReference type="NCBI Taxonomy" id="67370"/>
    <lineage>
        <taxon>Bacteria</taxon>
        <taxon>Bacillati</taxon>
        <taxon>Actinomycetota</taxon>
        <taxon>Actinomycetes</taxon>
        <taxon>Kitasatosporales</taxon>
        <taxon>Streptomycetaceae</taxon>
        <taxon>Streptomyces</taxon>
        <taxon>Streptomyces phaeochromogenes group</taxon>
    </lineage>
</organism>
<evidence type="ECO:0000259" key="1">
    <source>
        <dbReference type="Pfam" id="PF01408"/>
    </source>
</evidence>
<dbReference type="Pfam" id="PF01408">
    <property type="entry name" value="GFO_IDH_MocA"/>
    <property type="match status" value="1"/>
</dbReference>